<gene>
    <name evidence="1" type="ORF">dnm_038560</name>
</gene>
<dbReference type="PANTHER" id="PTHR36978">
    <property type="entry name" value="P-LOOP CONTAINING NUCLEOTIDE TRIPHOSPHATE HYDROLASE"/>
    <property type="match status" value="1"/>
</dbReference>
<dbReference type="EMBL" id="CP061800">
    <property type="protein sequence ID" value="QTA87819.1"/>
    <property type="molecule type" value="Genomic_DNA"/>
</dbReference>
<reference evidence="1" key="1">
    <citation type="journal article" date="2021" name="Microb. Physiol.">
        <title>Proteogenomic Insights into the Physiology of Marine, Sulfate-Reducing, Filamentous Desulfonema limicola and Desulfonema magnum.</title>
        <authorList>
            <person name="Schnaars V."/>
            <person name="Wohlbrand L."/>
            <person name="Scheve S."/>
            <person name="Hinrichs C."/>
            <person name="Reinhardt R."/>
            <person name="Rabus R."/>
        </authorList>
    </citation>
    <scope>NUCLEOTIDE SEQUENCE</scope>
    <source>
        <strain evidence="1">4be13</strain>
    </source>
</reference>
<dbReference type="Gene3D" id="3.40.50.300">
    <property type="entry name" value="P-loop containing nucleotide triphosphate hydrolases"/>
    <property type="match status" value="1"/>
</dbReference>
<evidence type="ECO:0000313" key="1">
    <source>
        <dbReference type="EMBL" id="QTA87819.1"/>
    </source>
</evidence>
<dbReference type="SUPFAM" id="SSF52540">
    <property type="entry name" value="P-loop containing nucleoside triphosphate hydrolases"/>
    <property type="match status" value="1"/>
</dbReference>
<accession>A0A975BMN3</accession>
<dbReference type="Proteomes" id="UP000663722">
    <property type="component" value="Chromosome"/>
</dbReference>
<dbReference type="KEGG" id="dmm:dnm_038560"/>
<dbReference type="InterPro" id="IPR027417">
    <property type="entry name" value="P-loop_NTPase"/>
</dbReference>
<evidence type="ECO:0000313" key="2">
    <source>
        <dbReference type="Proteomes" id="UP000663722"/>
    </source>
</evidence>
<protein>
    <submittedName>
        <fullName evidence="1">Sulfotransferase domain-containing protein</fullName>
    </submittedName>
</protein>
<proteinExistence type="predicted"/>
<dbReference type="InterPro" id="IPR040632">
    <property type="entry name" value="Sulfotransfer_4"/>
</dbReference>
<sequence length="233" mass="27614">MIKVIDVALGRTGTMSLKYALESLGFDKCCHFSDMFSNPEHLRLWKSLARGEKIDWERAFEGCQASVYWPPGCDYTEFLKEHPDVRVVLTIRDTEKWYKSVYDTIYKFNHLTFSRRVFMLVMGLFRPGIRKVYDVWQFQQETLWMNTYKGKFHDKKFAIEVFAKHIEEVKRKVPADRLLIFDVKDGWEPLCRFLDVPVPDTPFPRVNDTATFIEWRTLGLRKLIFGEKIVNHG</sequence>
<keyword evidence="2" id="KW-1185">Reference proteome</keyword>
<dbReference type="PANTHER" id="PTHR36978:SF4">
    <property type="entry name" value="P-LOOP CONTAINING NUCLEOSIDE TRIPHOSPHATE HYDROLASE PROTEIN"/>
    <property type="match status" value="1"/>
</dbReference>
<dbReference type="RefSeq" id="WP_207682851.1">
    <property type="nucleotide sequence ID" value="NZ_CP061800.1"/>
</dbReference>
<organism evidence="1 2">
    <name type="scientific">Desulfonema magnum</name>
    <dbReference type="NCBI Taxonomy" id="45655"/>
    <lineage>
        <taxon>Bacteria</taxon>
        <taxon>Pseudomonadati</taxon>
        <taxon>Thermodesulfobacteriota</taxon>
        <taxon>Desulfobacteria</taxon>
        <taxon>Desulfobacterales</taxon>
        <taxon>Desulfococcaceae</taxon>
        <taxon>Desulfonema</taxon>
    </lineage>
</organism>
<dbReference type="Pfam" id="PF17784">
    <property type="entry name" value="Sulfotransfer_4"/>
    <property type="match status" value="1"/>
</dbReference>
<name>A0A975BMN3_9BACT</name>
<dbReference type="AlphaFoldDB" id="A0A975BMN3"/>